<dbReference type="PANTHER" id="PTHR30572">
    <property type="entry name" value="MEMBRANE COMPONENT OF TRANSPORTER-RELATED"/>
    <property type="match status" value="1"/>
</dbReference>
<dbReference type="Pfam" id="PF02687">
    <property type="entry name" value="FtsX"/>
    <property type="match status" value="2"/>
</dbReference>
<evidence type="ECO:0000256" key="2">
    <source>
        <dbReference type="ARBA" id="ARBA00022475"/>
    </source>
</evidence>
<feature type="transmembrane region" description="Helical" evidence="7">
    <location>
        <begin position="299"/>
        <end position="331"/>
    </location>
</feature>
<reference evidence="9" key="2">
    <citation type="submission" date="2021-04" db="EMBL/GenBank/DDBJ databases">
        <authorList>
            <person name="Gilroy R."/>
        </authorList>
    </citation>
    <scope>NUCLEOTIDE SEQUENCE</scope>
    <source>
        <strain evidence="9">ChiBcec8-13705</strain>
    </source>
</reference>
<sequence length="840" mass="87502">MTLLWKLTLRQIRGSRARFFVTVLGVLLSTALLTAVLVGGHSVMRSLYRAAEAQTGPWHLNIQQRTAEEAAALLADPELDTTGLTGSLQPAALADGTPVQTRTYAGEALALQNVTLLAGSPARPGQALLPEALAREAGLEAGDTITLQKDGETAAYPVAGVYESRRLADAAGGAAPVLLAVDPAALPEDAYTLWSQGAPFDAAYIRAVTARREELIANGAWSGYLNQPLFSFSELPAAVQAAGGGFSTLYAGARAFMVAVLAAGAALLIVNAFSISLAERRRTLGLLAGAGATPAQKTACLLLEAGLVAVLGVPLGLLAGLGLLAAGFAAVQPFVTAAAAGVFAGVPDVALRLYPSAASLAASAAVSLAVVLLAAGRPARLAGKTGAMAAIRGEGEVKLRRAKAGGALLGRLFGPAGTLAAKVARRSHRRYRATVASLTLAVVLLVSAAGATKYLEQGYIYSHDLRDVQLKATLYTDDVADPAALAAWDALQNPETPVEAVRVEETVRWGDLTGLSADLLSPAAGRALEPYGLVQGESCRLAPQLLVVDDATYEELAGAPAAVGAGDTLDVLLVNRMRYDTNFGYSELAPMTTLAPGDTLDWDFNTQPLTLRIQAVTTNRDLPVQGAGVLTLYTSRSAIQPVFDAWYAANAAIDPTARSCRRSVDFFYTTDEVNRLSAELAALDLEGLGTLSIRNVAAETASVQAMLLLVRIVLYGFVGMVGLVCAANIANTVTTSVALRRREFAMLRSAGMGPAEMQRMVALESVVYACSALAWGLPIGLGVVFLAWRKIGTARLVPFSLPWAGLAAAIFGVLALTALTALPAVRRLRKMNLAADLRGE</sequence>
<dbReference type="EMBL" id="DWYG01000001">
    <property type="protein sequence ID" value="HJB40888.1"/>
    <property type="molecule type" value="Genomic_DNA"/>
</dbReference>
<proteinExistence type="inferred from homology"/>
<dbReference type="Proteomes" id="UP000886803">
    <property type="component" value="Unassembled WGS sequence"/>
</dbReference>
<keyword evidence="3 7" id="KW-0812">Transmembrane</keyword>
<keyword evidence="4 7" id="KW-1133">Transmembrane helix</keyword>
<feature type="transmembrane region" description="Helical" evidence="7">
    <location>
        <begin position="760"/>
        <end position="788"/>
    </location>
</feature>
<reference evidence="9" key="1">
    <citation type="journal article" date="2021" name="PeerJ">
        <title>Extensive microbial diversity within the chicken gut microbiome revealed by metagenomics and culture.</title>
        <authorList>
            <person name="Gilroy R."/>
            <person name="Ravi A."/>
            <person name="Getino M."/>
            <person name="Pursley I."/>
            <person name="Horton D.L."/>
            <person name="Alikhan N.F."/>
            <person name="Baker D."/>
            <person name="Gharbi K."/>
            <person name="Hall N."/>
            <person name="Watson M."/>
            <person name="Adriaenssens E.M."/>
            <person name="Foster-Nyarko E."/>
            <person name="Jarju S."/>
            <person name="Secka A."/>
            <person name="Antonio M."/>
            <person name="Oren A."/>
            <person name="Chaudhuri R.R."/>
            <person name="La Ragione R."/>
            <person name="Hildebrand F."/>
            <person name="Pallen M.J."/>
        </authorList>
    </citation>
    <scope>NUCLEOTIDE SEQUENCE</scope>
    <source>
        <strain evidence="9">ChiBcec8-13705</strain>
    </source>
</reference>
<dbReference type="InterPro" id="IPR003838">
    <property type="entry name" value="ABC3_permease_C"/>
</dbReference>
<dbReference type="InterPro" id="IPR050250">
    <property type="entry name" value="Macrolide_Exporter_MacB"/>
</dbReference>
<evidence type="ECO:0000256" key="1">
    <source>
        <dbReference type="ARBA" id="ARBA00004651"/>
    </source>
</evidence>
<evidence type="ECO:0000256" key="7">
    <source>
        <dbReference type="SAM" id="Phobius"/>
    </source>
</evidence>
<organism evidence="9 10">
    <name type="scientific">Candidatus Gemmiger avicola</name>
    <dbReference type="NCBI Taxonomy" id="2838605"/>
    <lineage>
        <taxon>Bacteria</taxon>
        <taxon>Bacillati</taxon>
        <taxon>Bacillota</taxon>
        <taxon>Clostridia</taxon>
        <taxon>Eubacteriales</taxon>
        <taxon>Gemmiger</taxon>
    </lineage>
</organism>
<keyword evidence="5 7" id="KW-0472">Membrane</keyword>
<evidence type="ECO:0000256" key="3">
    <source>
        <dbReference type="ARBA" id="ARBA00022692"/>
    </source>
</evidence>
<evidence type="ECO:0000256" key="4">
    <source>
        <dbReference type="ARBA" id="ARBA00022989"/>
    </source>
</evidence>
<dbReference type="PANTHER" id="PTHR30572:SF4">
    <property type="entry name" value="ABC TRANSPORTER PERMEASE YTRF"/>
    <property type="match status" value="1"/>
</dbReference>
<dbReference type="AlphaFoldDB" id="A0A9D2M4Q8"/>
<feature type="transmembrane region" description="Helical" evidence="7">
    <location>
        <begin position="255"/>
        <end position="278"/>
    </location>
</feature>
<feature type="transmembrane region" description="Helical" evidence="7">
    <location>
        <begin position="800"/>
        <end position="822"/>
    </location>
</feature>
<feature type="transmembrane region" description="Helical" evidence="7">
    <location>
        <begin position="20"/>
        <end position="40"/>
    </location>
</feature>
<gene>
    <name evidence="9" type="ORF">H9945_00145</name>
</gene>
<feature type="transmembrane region" description="Helical" evidence="7">
    <location>
        <begin position="435"/>
        <end position="455"/>
    </location>
</feature>
<dbReference type="GO" id="GO:0022857">
    <property type="term" value="F:transmembrane transporter activity"/>
    <property type="evidence" value="ECO:0007669"/>
    <property type="project" value="TreeGrafter"/>
</dbReference>
<protein>
    <submittedName>
        <fullName evidence="9">ABC transporter permease</fullName>
    </submittedName>
</protein>
<evidence type="ECO:0000256" key="6">
    <source>
        <dbReference type="ARBA" id="ARBA00038076"/>
    </source>
</evidence>
<keyword evidence="2" id="KW-1003">Cell membrane</keyword>
<comment type="caution">
    <text evidence="9">The sequence shown here is derived from an EMBL/GenBank/DDBJ whole genome shotgun (WGS) entry which is preliminary data.</text>
</comment>
<feature type="transmembrane region" description="Helical" evidence="7">
    <location>
        <begin position="351"/>
        <end position="375"/>
    </location>
</feature>
<evidence type="ECO:0000259" key="8">
    <source>
        <dbReference type="Pfam" id="PF02687"/>
    </source>
</evidence>
<comment type="similarity">
    <text evidence="6">Belongs to the ABC-4 integral membrane protein family.</text>
</comment>
<feature type="transmembrane region" description="Helical" evidence="7">
    <location>
        <begin position="712"/>
        <end position="739"/>
    </location>
</feature>
<feature type="domain" description="ABC3 transporter permease C-terminal" evidence="8">
    <location>
        <begin position="717"/>
        <end position="833"/>
    </location>
</feature>
<dbReference type="GO" id="GO:0005886">
    <property type="term" value="C:plasma membrane"/>
    <property type="evidence" value="ECO:0007669"/>
    <property type="project" value="UniProtKB-SubCell"/>
</dbReference>
<evidence type="ECO:0000256" key="5">
    <source>
        <dbReference type="ARBA" id="ARBA00023136"/>
    </source>
</evidence>
<accession>A0A9D2M4Q8</accession>
<evidence type="ECO:0000313" key="10">
    <source>
        <dbReference type="Proteomes" id="UP000886803"/>
    </source>
</evidence>
<feature type="domain" description="ABC3 transporter permease C-terminal" evidence="8">
    <location>
        <begin position="256"/>
        <end position="376"/>
    </location>
</feature>
<evidence type="ECO:0000313" key="9">
    <source>
        <dbReference type="EMBL" id="HJB40888.1"/>
    </source>
</evidence>
<comment type="subcellular location">
    <subcellularLocation>
        <location evidence="1">Cell membrane</location>
        <topology evidence="1">Multi-pass membrane protein</topology>
    </subcellularLocation>
</comment>
<name>A0A9D2M4Q8_9FIRM</name>